<comment type="caution">
    <text evidence="2">The sequence shown here is derived from an EMBL/GenBank/DDBJ whole genome shotgun (WGS) entry which is preliminary data.</text>
</comment>
<evidence type="ECO:0000313" key="3">
    <source>
        <dbReference type="Proteomes" id="UP001556367"/>
    </source>
</evidence>
<dbReference type="Gene3D" id="3.40.50.300">
    <property type="entry name" value="P-loop containing nucleotide triphosphate hydrolases"/>
    <property type="match status" value="1"/>
</dbReference>
<reference evidence="3" key="1">
    <citation type="submission" date="2024-06" db="EMBL/GenBank/DDBJ databases">
        <title>Multi-omics analyses provide insights into the biosynthesis of the anticancer antibiotic pleurotin in Hohenbuehelia grisea.</title>
        <authorList>
            <person name="Weaver J.A."/>
            <person name="Alberti F."/>
        </authorList>
    </citation>
    <scope>NUCLEOTIDE SEQUENCE [LARGE SCALE GENOMIC DNA]</scope>
    <source>
        <strain evidence="3">T-177</strain>
    </source>
</reference>
<evidence type="ECO:0000313" key="2">
    <source>
        <dbReference type="EMBL" id="KAL0956774.1"/>
    </source>
</evidence>
<feature type="compositionally biased region" description="Acidic residues" evidence="1">
    <location>
        <begin position="368"/>
        <end position="400"/>
    </location>
</feature>
<keyword evidence="3" id="KW-1185">Reference proteome</keyword>
<name>A0ABR3JLV6_9AGAR</name>
<protein>
    <recommendedName>
        <fullName evidence="4">Helicase C-terminal domain-containing protein</fullName>
    </recommendedName>
</protein>
<feature type="region of interest" description="Disordered" evidence="1">
    <location>
        <begin position="348"/>
        <end position="400"/>
    </location>
</feature>
<dbReference type="EMBL" id="JASNQZ010000006">
    <property type="protein sequence ID" value="KAL0956774.1"/>
    <property type="molecule type" value="Genomic_DNA"/>
</dbReference>
<dbReference type="CDD" id="cd18785">
    <property type="entry name" value="SF2_C"/>
    <property type="match status" value="1"/>
</dbReference>
<gene>
    <name evidence="2" type="ORF">HGRIS_002894</name>
</gene>
<accession>A0ABR3JLV6</accession>
<organism evidence="2 3">
    <name type="scientific">Hohenbuehelia grisea</name>
    <dbReference type="NCBI Taxonomy" id="104357"/>
    <lineage>
        <taxon>Eukaryota</taxon>
        <taxon>Fungi</taxon>
        <taxon>Dikarya</taxon>
        <taxon>Basidiomycota</taxon>
        <taxon>Agaricomycotina</taxon>
        <taxon>Agaricomycetes</taxon>
        <taxon>Agaricomycetidae</taxon>
        <taxon>Agaricales</taxon>
        <taxon>Pleurotineae</taxon>
        <taxon>Pleurotaceae</taxon>
        <taxon>Hohenbuehelia</taxon>
    </lineage>
</organism>
<dbReference type="Proteomes" id="UP001556367">
    <property type="component" value="Unassembled WGS sequence"/>
</dbReference>
<feature type="compositionally biased region" description="Polar residues" evidence="1">
    <location>
        <begin position="352"/>
        <end position="361"/>
    </location>
</feature>
<sequence length="400" mass="44342">MYNALNWKSYNDETAGHLQAISATGPRCRIVIGTDTLSVGVDLPHCQDVVLVLENDEDADVDDIVQKLGRPGRHRNYVTDPRGIIYITRKMKQNAEQLVALNDPARVPAFAKLVTSSCVPDALDLIFGNPASDRPCTCTICSAQRIPITLDCSCSGCKPESVTVFKKQKRKALNLVPKKKRLSRRMRQHGAARFLGLRSTLGYDADPNTAWMLPFNVYLPDAAITAILDSFALLAEPDDGQDRLAALLKPYEFSHPHHKKIFDLLQDLVLEFRDIAAESNSKRAAKASAKTSQVADTESGVPKAKRAPTAYQLFLKASMETWKRENPGRDNEAYAEVRKLWQISPENPKRVNIQNGDTPTESGVVDIYDIDIPDISSDDDESSDESDQSESENNDLDSVL</sequence>
<dbReference type="SUPFAM" id="SSF52540">
    <property type="entry name" value="P-loop containing nucleoside triphosphate hydrolases"/>
    <property type="match status" value="1"/>
</dbReference>
<evidence type="ECO:0008006" key="4">
    <source>
        <dbReference type="Google" id="ProtNLM"/>
    </source>
</evidence>
<dbReference type="SUPFAM" id="SSF47095">
    <property type="entry name" value="HMG-box"/>
    <property type="match status" value="1"/>
</dbReference>
<proteinExistence type="predicted"/>
<dbReference type="InterPro" id="IPR027417">
    <property type="entry name" value="P-loop_NTPase"/>
</dbReference>
<dbReference type="InterPro" id="IPR036910">
    <property type="entry name" value="HMG_box_dom_sf"/>
</dbReference>
<evidence type="ECO:0000256" key="1">
    <source>
        <dbReference type="SAM" id="MobiDB-lite"/>
    </source>
</evidence>